<sequence>MSEAVKVVVRCRPFNSREKENASDRCITIDQETNQVIMREVDGNPMRNFAYDAVYDSESRQTDVYEQTAKPIVNSCFDGYNGTVFCYGQTGAGKTFTMEGKEEPKELRGIVYNTFYHIFDNIAQQPEGVQTMVTVSFLEIYNEELRDLIGPKGQKLELKESKEKGLHVKGLSQVCIQEANKIDSLLQTGKKNRTVGATLMNAESSRSHSIFMISIETSETNTATGEKMFRVGKLNLVDLAGSERADKTGATGDRLQEGCKINMSLSALGNVISALVEGKGKHVPYRNSKLTRLLQDSLGGNTKTVMVANISPADFNYDETYSTLRYASRAKKIQNKPIVNEDPKDALLKKYLDTITQLENRLKGIGIDDAINGGVTNIPTIQQPVAGVQQEFTSPGTPTANTVVQQTIISTVNEEKLHEMMKKKEEEKQQLLEDMRSKSHESEEKLKQIIQQQTEEKERLMEEIKQKSAEEEKELRRQFSEKQSAAEEERQRVEEEVKTYHEKLQKHMEEAEVERRRKDQLMKEKEEITKRLEEMQAQVIQGKNYEKLEETSKRQQEKMRRQKEELQRRREHEVQYKKELQDAQDEKLELEQQYASAQEEAEVKTKKLKKLWSKYQSSKSEIQDMHTEIQREREDYLYTIRQLERELKLKCKIIDNFIPSEEQSKITTRSTWDEDLDDWKIQSIAAAGNNIKMARPQSSFAGAKNSVRSASSLGNGLRSSTKVDNILNLELEMPERTTQDFGQEKQTSPTMQSSKTYFTYNASNGNGNNNNTQKKKVTRPPSGKRPKTASKEKPLINTAITASDSQQQVYPTSRGLKSSQRFT</sequence>
<dbReference type="SUPFAM" id="SSF52540">
    <property type="entry name" value="P-loop containing nucleoside triphosphate hydrolases"/>
    <property type="match status" value="1"/>
</dbReference>
<keyword evidence="6" id="KW-0175">Coiled coil</keyword>
<dbReference type="PANTHER" id="PTHR47968">
    <property type="entry name" value="CENTROMERE PROTEIN E"/>
    <property type="match status" value="1"/>
</dbReference>
<evidence type="ECO:0000256" key="3">
    <source>
        <dbReference type="ARBA" id="ARBA00022701"/>
    </source>
</evidence>
<dbReference type="PROSITE" id="PS00411">
    <property type="entry name" value="KINESIN_MOTOR_1"/>
    <property type="match status" value="1"/>
</dbReference>
<keyword evidence="3 10" id="KW-0493">Microtubule</keyword>
<feature type="compositionally biased region" description="Basic and acidic residues" evidence="11">
    <location>
        <begin position="544"/>
        <end position="582"/>
    </location>
</feature>
<comment type="similarity">
    <text evidence="9 10">Belongs to the TRAFAC class myosin-kinesin ATPase superfamily. Kinesin family.</text>
</comment>
<dbReference type="Gene3D" id="3.40.850.10">
    <property type="entry name" value="Kinesin motor domain"/>
    <property type="match status" value="1"/>
</dbReference>
<name>A0AAW2ZDV8_9EUKA</name>
<protein>
    <recommendedName>
        <fullName evidence="10">Kinesin-like protein</fullName>
    </recommendedName>
</protein>
<feature type="domain" description="Kinesin motor" evidence="12">
    <location>
        <begin position="4"/>
        <end position="333"/>
    </location>
</feature>
<evidence type="ECO:0000256" key="7">
    <source>
        <dbReference type="ARBA" id="ARBA00023175"/>
    </source>
</evidence>
<dbReference type="Proteomes" id="UP001431209">
    <property type="component" value="Unassembled WGS sequence"/>
</dbReference>
<keyword evidence="8" id="KW-0206">Cytoskeleton</keyword>
<feature type="region of interest" description="Disordered" evidence="11">
    <location>
        <begin position="736"/>
        <end position="823"/>
    </location>
</feature>
<evidence type="ECO:0000259" key="12">
    <source>
        <dbReference type="PROSITE" id="PS50067"/>
    </source>
</evidence>
<dbReference type="GO" id="GO:0007018">
    <property type="term" value="P:microtubule-based movement"/>
    <property type="evidence" value="ECO:0007669"/>
    <property type="project" value="InterPro"/>
</dbReference>
<feature type="compositionally biased region" description="Polar residues" evidence="11">
    <location>
        <begin position="798"/>
        <end position="823"/>
    </location>
</feature>
<evidence type="ECO:0000256" key="8">
    <source>
        <dbReference type="ARBA" id="ARBA00023212"/>
    </source>
</evidence>
<feature type="binding site" evidence="9">
    <location>
        <begin position="88"/>
        <end position="95"/>
    </location>
    <ligand>
        <name>ATP</name>
        <dbReference type="ChEBI" id="CHEBI:30616"/>
    </ligand>
</feature>
<evidence type="ECO:0000256" key="5">
    <source>
        <dbReference type="ARBA" id="ARBA00022840"/>
    </source>
</evidence>
<dbReference type="GO" id="GO:0005524">
    <property type="term" value="F:ATP binding"/>
    <property type="evidence" value="ECO:0007669"/>
    <property type="project" value="UniProtKB-UniRule"/>
</dbReference>
<dbReference type="SMART" id="SM00129">
    <property type="entry name" value="KISc"/>
    <property type="match status" value="1"/>
</dbReference>
<dbReference type="GO" id="GO:0005874">
    <property type="term" value="C:microtubule"/>
    <property type="evidence" value="ECO:0007669"/>
    <property type="project" value="UniProtKB-KW"/>
</dbReference>
<feature type="compositionally biased region" description="Basic and acidic residues" evidence="11">
    <location>
        <begin position="454"/>
        <end position="518"/>
    </location>
</feature>
<evidence type="ECO:0000256" key="6">
    <source>
        <dbReference type="ARBA" id="ARBA00023054"/>
    </source>
</evidence>
<dbReference type="Pfam" id="PF00225">
    <property type="entry name" value="Kinesin"/>
    <property type="match status" value="1"/>
</dbReference>
<evidence type="ECO:0000313" key="13">
    <source>
        <dbReference type="EMBL" id="KAL0486906.1"/>
    </source>
</evidence>
<dbReference type="PRINTS" id="PR00380">
    <property type="entry name" value="KINESINHEAVY"/>
</dbReference>
<keyword evidence="2" id="KW-0963">Cytoplasm</keyword>
<feature type="compositionally biased region" description="Polar residues" evidence="11">
    <location>
        <begin position="739"/>
        <end position="763"/>
    </location>
</feature>
<dbReference type="InterPro" id="IPR027417">
    <property type="entry name" value="P-loop_NTPase"/>
</dbReference>
<evidence type="ECO:0000256" key="9">
    <source>
        <dbReference type="PROSITE-ProRule" id="PRU00283"/>
    </source>
</evidence>
<feature type="compositionally biased region" description="Basic residues" evidence="11">
    <location>
        <begin position="773"/>
        <end position="788"/>
    </location>
</feature>
<dbReference type="GO" id="GO:0008017">
    <property type="term" value="F:microtubule binding"/>
    <property type="evidence" value="ECO:0007669"/>
    <property type="project" value="InterPro"/>
</dbReference>
<dbReference type="GO" id="GO:0000278">
    <property type="term" value="P:mitotic cell cycle"/>
    <property type="evidence" value="ECO:0007669"/>
    <property type="project" value="TreeGrafter"/>
</dbReference>
<feature type="region of interest" description="Disordered" evidence="11">
    <location>
        <begin position="543"/>
        <end position="582"/>
    </location>
</feature>
<evidence type="ECO:0000256" key="1">
    <source>
        <dbReference type="ARBA" id="ARBA00004245"/>
    </source>
</evidence>
<evidence type="ECO:0000256" key="4">
    <source>
        <dbReference type="ARBA" id="ARBA00022741"/>
    </source>
</evidence>
<evidence type="ECO:0000256" key="2">
    <source>
        <dbReference type="ARBA" id="ARBA00022490"/>
    </source>
</evidence>
<feature type="region of interest" description="Disordered" evidence="11">
    <location>
        <begin position="419"/>
        <end position="518"/>
    </location>
</feature>
<evidence type="ECO:0000313" key="14">
    <source>
        <dbReference type="Proteomes" id="UP001431209"/>
    </source>
</evidence>
<keyword evidence="14" id="KW-1185">Reference proteome</keyword>
<dbReference type="InterPro" id="IPR036961">
    <property type="entry name" value="Kinesin_motor_dom_sf"/>
</dbReference>
<gene>
    <name evidence="13" type="ORF">AKO1_001241</name>
</gene>
<evidence type="ECO:0000256" key="10">
    <source>
        <dbReference type="RuleBase" id="RU000394"/>
    </source>
</evidence>
<dbReference type="PROSITE" id="PS50067">
    <property type="entry name" value="KINESIN_MOTOR_2"/>
    <property type="match status" value="1"/>
</dbReference>
<dbReference type="EMBL" id="JAOPGA020001282">
    <property type="protein sequence ID" value="KAL0486906.1"/>
    <property type="molecule type" value="Genomic_DNA"/>
</dbReference>
<organism evidence="13 14">
    <name type="scientific">Acrasis kona</name>
    <dbReference type="NCBI Taxonomy" id="1008807"/>
    <lineage>
        <taxon>Eukaryota</taxon>
        <taxon>Discoba</taxon>
        <taxon>Heterolobosea</taxon>
        <taxon>Tetramitia</taxon>
        <taxon>Eutetramitia</taxon>
        <taxon>Acrasidae</taxon>
        <taxon>Acrasis</taxon>
    </lineage>
</organism>
<dbReference type="InterPro" id="IPR019821">
    <property type="entry name" value="Kinesin_motor_CS"/>
</dbReference>
<dbReference type="FunFam" id="3.40.850.10:FF:000029">
    <property type="entry name" value="Kinesin-like protein KIF17"/>
    <property type="match status" value="1"/>
</dbReference>
<keyword evidence="7 9" id="KW-0505">Motor protein</keyword>
<evidence type="ECO:0000256" key="11">
    <source>
        <dbReference type="SAM" id="MobiDB-lite"/>
    </source>
</evidence>
<dbReference type="InterPro" id="IPR027640">
    <property type="entry name" value="Kinesin-like_fam"/>
</dbReference>
<proteinExistence type="inferred from homology"/>
<reference evidence="13 14" key="1">
    <citation type="submission" date="2024-03" db="EMBL/GenBank/DDBJ databases">
        <title>The Acrasis kona genome and developmental transcriptomes reveal deep origins of eukaryotic multicellular pathways.</title>
        <authorList>
            <person name="Sheikh S."/>
            <person name="Fu C.-J."/>
            <person name="Brown M.W."/>
            <person name="Baldauf S.L."/>
        </authorList>
    </citation>
    <scope>NUCLEOTIDE SEQUENCE [LARGE SCALE GENOMIC DNA]</scope>
    <source>
        <strain evidence="13 14">ATCC MYA-3509</strain>
    </source>
</reference>
<keyword evidence="5 9" id="KW-0067">ATP-binding</keyword>
<comment type="caution">
    <text evidence="13">The sequence shown here is derived from an EMBL/GenBank/DDBJ whole genome shotgun (WGS) entry which is preliminary data.</text>
</comment>
<feature type="compositionally biased region" description="Basic and acidic residues" evidence="11">
    <location>
        <begin position="419"/>
        <end position="447"/>
    </location>
</feature>
<keyword evidence="4 9" id="KW-0547">Nucleotide-binding</keyword>
<dbReference type="PANTHER" id="PTHR47968:SF50">
    <property type="entry name" value="KINESIN-LIKE PROTEIN"/>
    <property type="match status" value="1"/>
</dbReference>
<comment type="subcellular location">
    <subcellularLocation>
        <location evidence="1">Cytoplasm</location>
        <location evidence="1">Cytoskeleton</location>
    </subcellularLocation>
</comment>
<dbReference type="GO" id="GO:0003777">
    <property type="term" value="F:microtubule motor activity"/>
    <property type="evidence" value="ECO:0007669"/>
    <property type="project" value="InterPro"/>
</dbReference>
<accession>A0AAW2ZDV8</accession>
<dbReference type="InterPro" id="IPR001752">
    <property type="entry name" value="Kinesin_motor_dom"/>
</dbReference>
<dbReference type="AlphaFoldDB" id="A0AAW2ZDV8"/>